<keyword evidence="2" id="KW-0805">Transcription regulation</keyword>
<dbReference type="PANTHER" id="PTHR43133">
    <property type="entry name" value="RNA POLYMERASE ECF-TYPE SIGMA FACTO"/>
    <property type="match status" value="1"/>
</dbReference>
<dbReference type="Gene3D" id="1.10.1740.10">
    <property type="match status" value="1"/>
</dbReference>
<dbReference type="InterPro" id="IPR014327">
    <property type="entry name" value="RNA_pol_sigma70_bacteroid"/>
</dbReference>
<dbReference type="SUPFAM" id="SSF88659">
    <property type="entry name" value="Sigma3 and sigma4 domains of RNA polymerase sigma factors"/>
    <property type="match status" value="1"/>
</dbReference>
<name>A0A3S1CUD6_9BACT</name>
<dbReference type="RefSeq" id="WP_127035888.1">
    <property type="nucleotide sequence ID" value="NZ_JAABOK010000017.1"/>
</dbReference>
<dbReference type="InterPro" id="IPR036388">
    <property type="entry name" value="WH-like_DNA-bd_sf"/>
</dbReference>
<comment type="caution">
    <text evidence="5">The sequence shown here is derived from an EMBL/GenBank/DDBJ whole genome shotgun (WGS) entry which is preliminary data.</text>
</comment>
<protein>
    <submittedName>
        <fullName evidence="5">RNA polymerase sigma-70 factor</fullName>
    </submittedName>
</protein>
<dbReference type="NCBIfam" id="TIGR02985">
    <property type="entry name" value="Sig70_bacteroi1"/>
    <property type="match status" value="1"/>
</dbReference>
<dbReference type="GO" id="GO:0003677">
    <property type="term" value="F:DNA binding"/>
    <property type="evidence" value="ECO:0007669"/>
    <property type="project" value="InterPro"/>
</dbReference>
<dbReference type="EMBL" id="RIAR02000001">
    <property type="protein sequence ID" value="NSL86423.1"/>
    <property type="molecule type" value="Genomic_DNA"/>
</dbReference>
<dbReference type="Pfam" id="PF04542">
    <property type="entry name" value="Sigma70_r2"/>
    <property type="match status" value="1"/>
</dbReference>
<proteinExistence type="inferred from homology"/>
<dbReference type="InterPro" id="IPR013324">
    <property type="entry name" value="RNA_pol_sigma_r3/r4-like"/>
</dbReference>
<dbReference type="OrthoDB" id="764619at2"/>
<keyword evidence="3" id="KW-0731">Sigma factor</keyword>
<dbReference type="InterPro" id="IPR014284">
    <property type="entry name" value="RNA_pol_sigma-70_dom"/>
</dbReference>
<dbReference type="NCBIfam" id="TIGR02937">
    <property type="entry name" value="sigma70-ECF"/>
    <property type="match status" value="1"/>
</dbReference>
<dbReference type="AlphaFoldDB" id="A0A3S1CUD6"/>
<reference evidence="5" key="1">
    <citation type="submission" date="2020-05" db="EMBL/GenBank/DDBJ databases">
        <title>Chitinophaga laudate sp. nov., isolated from a tropical peat swamp.</title>
        <authorList>
            <person name="Goh C.B.S."/>
            <person name="Lee M.S."/>
            <person name="Parimannan S."/>
            <person name="Pasbakhsh P."/>
            <person name="Yule C.M."/>
            <person name="Rajandas H."/>
            <person name="Loke S."/>
            <person name="Croft L."/>
            <person name="Tan J.B.L."/>
        </authorList>
    </citation>
    <scope>NUCLEOTIDE SEQUENCE</scope>
    <source>
        <strain evidence="5">Mgbs1</strain>
    </source>
</reference>
<evidence type="ECO:0000256" key="1">
    <source>
        <dbReference type="ARBA" id="ARBA00010641"/>
    </source>
</evidence>
<dbReference type="Gene3D" id="1.10.10.10">
    <property type="entry name" value="Winged helix-like DNA-binding domain superfamily/Winged helix DNA-binding domain"/>
    <property type="match status" value="1"/>
</dbReference>
<accession>A0A3S1CUD6</accession>
<keyword evidence="6" id="KW-1185">Reference proteome</keyword>
<keyword evidence="4" id="KW-0804">Transcription</keyword>
<dbReference type="SUPFAM" id="SSF88946">
    <property type="entry name" value="Sigma2 domain of RNA polymerase sigma factors"/>
    <property type="match status" value="1"/>
</dbReference>
<comment type="similarity">
    <text evidence="1">Belongs to the sigma-70 factor family. ECF subfamily.</text>
</comment>
<gene>
    <name evidence="5" type="ORF">ECE50_006260</name>
</gene>
<dbReference type="InterPro" id="IPR039425">
    <property type="entry name" value="RNA_pol_sigma-70-like"/>
</dbReference>
<dbReference type="GO" id="GO:0006352">
    <property type="term" value="P:DNA-templated transcription initiation"/>
    <property type="evidence" value="ECO:0007669"/>
    <property type="project" value="InterPro"/>
</dbReference>
<dbReference type="InterPro" id="IPR007627">
    <property type="entry name" value="RNA_pol_sigma70_r2"/>
</dbReference>
<sequence>MIKSTKIFETYTDEALLAAMKENQTDAFAALYQRHVDHLYRTAWKRLQSKAAADDMVQEVFVNFYERRHTIDVPVKPYLMASLKNRIINEFRNRLIHETHHAAIAATQKQHSLPHTGIDSKTLQLRFRQTLEKMPPKCREVFELSRFESMPNKSIAEKLGISVNTVEKHMGKALAILKKELSVHELGLALLLLSHL</sequence>
<dbReference type="PANTHER" id="PTHR43133:SF46">
    <property type="entry name" value="RNA POLYMERASE SIGMA-70 FACTOR ECF SUBFAMILY"/>
    <property type="match status" value="1"/>
</dbReference>
<evidence type="ECO:0000256" key="2">
    <source>
        <dbReference type="ARBA" id="ARBA00023015"/>
    </source>
</evidence>
<dbReference type="InterPro" id="IPR013325">
    <property type="entry name" value="RNA_pol_sigma_r2"/>
</dbReference>
<organism evidence="5 6">
    <name type="scientific">Chitinophaga solisilvae</name>
    <dbReference type="NCBI Taxonomy" id="1233460"/>
    <lineage>
        <taxon>Bacteria</taxon>
        <taxon>Pseudomonadati</taxon>
        <taxon>Bacteroidota</taxon>
        <taxon>Chitinophagia</taxon>
        <taxon>Chitinophagales</taxon>
        <taxon>Chitinophagaceae</taxon>
        <taxon>Chitinophaga</taxon>
    </lineage>
</organism>
<dbReference type="Pfam" id="PF08281">
    <property type="entry name" value="Sigma70_r4_2"/>
    <property type="match status" value="1"/>
</dbReference>
<evidence type="ECO:0000313" key="5">
    <source>
        <dbReference type="EMBL" id="NSL86423.1"/>
    </source>
</evidence>
<evidence type="ECO:0000256" key="3">
    <source>
        <dbReference type="ARBA" id="ARBA00023082"/>
    </source>
</evidence>
<evidence type="ECO:0000313" key="6">
    <source>
        <dbReference type="Proteomes" id="UP000281028"/>
    </source>
</evidence>
<dbReference type="Proteomes" id="UP000281028">
    <property type="component" value="Unassembled WGS sequence"/>
</dbReference>
<dbReference type="InterPro" id="IPR013249">
    <property type="entry name" value="RNA_pol_sigma70_r4_t2"/>
</dbReference>
<evidence type="ECO:0000256" key="4">
    <source>
        <dbReference type="ARBA" id="ARBA00023163"/>
    </source>
</evidence>
<dbReference type="GO" id="GO:0016987">
    <property type="term" value="F:sigma factor activity"/>
    <property type="evidence" value="ECO:0007669"/>
    <property type="project" value="UniProtKB-KW"/>
</dbReference>